<feature type="compositionally biased region" description="Low complexity" evidence="1">
    <location>
        <begin position="24"/>
        <end position="36"/>
    </location>
</feature>
<protein>
    <recommendedName>
        <fullName evidence="2">YMC020W-like alpha/beta hydrolase domain-containing protein</fullName>
    </recommendedName>
</protein>
<evidence type="ECO:0000256" key="1">
    <source>
        <dbReference type="SAM" id="MobiDB-lite"/>
    </source>
</evidence>
<dbReference type="PANTHER" id="PTHR47349:SF1">
    <property type="entry name" value="AER328WP"/>
    <property type="match status" value="1"/>
</dbReference>
<feature type="compositionally biased region" description="Basic and acidic residues" evidence="1">
    <location>
        <begin position="111"/>
        <end position="125"/>
    </location>
</feature>
<evidence type="ECO:0000259" key="2">
    <source>
        <dbReference type="Pfam" id="PF26147"/>
    </source>
</evidence>
<dbReference type="InterPro" id="IPR058933">
    <property type="entry name" value="YMC020W-like_ab_hydrolase"/>
</dbReference>
<name>A0A4E9EID1_GIBZA</name>
<feature type="compositionally biased region" description="Basic and acidic residues" evidence="1">
    <location>
        <begin position="403"/>
        <end position="415"/>
    </location>
</feature>
<dbReference type="InterPro" id="IPR058934">
    <property type="entry name" value="YMC020W-like"/>
</dbReference>
<feature type="compositionally biased region" description="Polar residues" evidence="1">
    <location>
        <begin position="43"/>
        <end position="65"/>
    </location>
</feature>
<dbReference type="AlphaFoldDB" id="A0A4E9EID1"/>
<feature type="compositionally biased region" description="Polar residues" evidence="1">
    <location>
        <begin position="218"/>
        <end position="233"/>
    </location>
</feature>
<feature type="compositionally biased region" description="Basic and acidic residues" evidence="1">
    <location>
        <begin position="66"/>
        <end position="77"/>
    </location>
</feature>
<proteinExistence type="predicted"/>
<feature type="compositionally biased region" description="Polar residues" evidence="1">
    <location>
        <begin position="130"/>
        <end position="151"/>
    </location>
</feature>
<feature type="compositionally biased region" description="Polar residues" evidence="1">
    <location>
        <begin position="241"/>
        <end position="258"/>
    </location>
</feature>
<organism evidence="3">
    <name type="scientific">Gibberella zeae</name>
    <name type="common">Wheat head blight fungus</name>
    <name type="synonym">Fusarium graminearum</name>
    <dbReference type="NCBI Taxonomy" id="5518"/>
    <lineage>
        <taxon>Eukaryota</taxon>
        <taxon>Fungi</taxon>
        <taxon>Dikarya</taxon>
        <taxon>Ascomycota</taxon>
        <taxon>Pezizomycotina</taxon>
        <taxon>Sordariomycetes</taxon>
        <taxon>Hypocreomycetidae</taxon>
        <taxon>Hypocreales</taxon>
        <taxon>Nectriaceae</taxon>
        <taxon>Fusarium</taxon>
    </lineage>
</organism>
<feature type="region of interest" description="Disordered" evidence="1">
    <location>
        <begin position="1"/>
        <end position="480"/>
    </location>
</feature>
<sequence length="880" mass="96483">MFPRKKARLSPAEMTKDDANTLVSTSTIQTPTSQSQAPKASPATESEQGNSQKVPSRKQTMSDSCSTERRISKDVQRPRSWYGSWPRAPKASASTSVAKENILGGTVKSKKSPDLSRYEAKRNDSDDASILSTTGTIKTMPNIKQNKSDVTMTEEVAQKESASQIKPDVELSREPAQITESQETSKDAGTAETTTHETQESETSDAQSKSQADMRPAASTSQNDDQQPPTSSGWLGWWSRTPFTETQATPTVDTSTQPMIEIEATKEADTPRPITPPAQVEPSEQMTSPKNEQDPRPTSWFRYWYPSSEPAKAPEDKPNIQQPQIETEPPPEDVVMKDAEPPSRQNEPPPKSGSTWAFWSKESPKTKESQPLPESGEVAVMGEGSEARPQPMAEFDVSPTKYSKIEDSKAKDKPASVKSRWMTKNKRVRPQSMDLDHTSSPPVSGTSTPTRTATPTQDTDRASAKIAPSDQSIAESETSAKASGNLLLPSFSSTYRMKDNPSIVKQLTQFLLRTQQTPPNHVFRADKPPNIKKAIAIGVHGLFPATYLRPMIGQPTGTSLRFAALGAEGIRRWAEAHGCGDCKIEKVALEGEGKIQDRVDNLWKLMLNWIDHIRNADFVLIACHSQGVPVSIMLLEKLIDLGIITNAKVGVCAMAGVALGPFPDYKSSLLMGSAAELWDFGNAESDNSKHFEHALKRVVDYGARVTFIGSIDDQLSAVYSPANHPYIYRAVFIDGRVHAPDFIAHLVGFALKLRNLGVSDHGLIRELSVPLAGSLYSGAGHSRLYYDDAVYDLAIAHALETAPAGPSPAPCTISPRGGSLTSQNPYVLPWIMRGLLEEDFVRTELSAEADELLKQFDDWKPTNKALKDVKYRLEAVRSKL</sequence>
<accession>A0A4E9EID1</accession>
<feature type="compositionally biased region" description="Polar residues" evidence="1">
    <location>
        <begin position="469"/>
        <end position="480"/>
    </location>
</feature>
<feature type="domain" description="YMC020W-like alpha/beta hydrolase" evidence="2">
    <location>
        <begin position="488"/>
        <end position="839"/>
    </location>
</feature>
<evidence type="ECO:0000313" key="3">
    <source>
        <dbReference type="EMBL" id="VIO62646.1"/>
    </source>
</evidence>
<dbReference type="Pfam" id="PF26147">
    <property type="entry name" value="AB_HYDROLASE_YMC0-YMC35"/>
    <property type="match status" value="1"/>
</dbReference>
<feature type="compositionally biased region" description="Low complexity" evidence="1">
    <location>
        <begin position="438"/>
        <end position="457"/>
    </location>
</feature>
<dbReference type="EMBL" id="CAAKMV010000163">
    <property type="protein sequence ID" value="VIO62646.1"/>
    <property type="molecule type" value="Genomic_DNA"/>
</dbReference>
<dbReference type="PANTHER" id="PTHR47349">
    <property type="entry name" value="CHROMOSOME 8, WHOLE GENOME SHOTGUN SEQUENCE"/>
    <property type="match status" value="1"/>
</dbReference>
<reference evidence="3" key="1">
    <citation type="submission" date="2019-04" db="EMBL/GenBank/DDBJ databases">
        <authorList>
            <person name="Melise S."/>
            <person name="Noan J."/>
            <person name="Okalmin O."/>
        </authorList>
    </citation>
    <scope>NUCLEOTIDE SEQUENCE</scope>
    <source>
        <strain evidence="3">FN9</strain>
    </source>
</reference>
<gene>
    <name evidence="3" type="ORF">FUG_LOCUS477585</name>
</gene>